<organism evidence="1 2">
    <name type="scientific">Nephila pilipes</name>
    <name type="common">Giant wood spider</name>
    <name type="synonym">Nephila maculata</name>
    <dbReference type="NCBI Taxonomy" id="299642"/>
    <lineage>
        <taxon>Eukaryota</taxon>
        <taxon>Metazoa</taxon>
        <taxon>Ecdysozoa</taxon>
        <taxon>Arthropoda</taxon>
        <taxon>Chelicerata</taxon>
        <taxon>Arachnida</taxon>
        <taxon>Araneae</taxon>
        <taxon>Araneomorphae</taxon>
        <taxon>Entelegynae</taxon>
        <taxon>Araneoidea</taxon>
        <taxon>Nephilidae</taxon>
        <taxon>Nephila</taxon>
    </lineage>
</organism>
<dbReference type="AlphaFoldDB" id="A0A8X6T8V3"/>
<keyword evidence="2" id="KW-1185">Reference proteome</keyword>
<dbReference type="EMBL" id="BMAW01051852">
    <property type="protein sequence ID" value="GFS82700.1"/>
    <property type="molecule type" value="Genomic_DNA"/>
</dbReference>
<comment type="caution">
    <text evidence="1">The sequence shown here is derived from an EMBL/GenBank/DDBJ whole genome shotgun (WGS) entry which is preliminary data.</text>
</comment>
<sequence length="115" mass="13066">MTRSCHTIRHFSLFLQLVIRDSQYLQHVDRHGCRKRDFSNSSVLLFPALLSIFSKRCEGFPSPSCIPEIRSLKRCSSESAYYEQCLLGSVVYGFSAGGLKMMSQLCPILRVATQK</sequence>
<proteinExistence type="predicted"/>
<gene>
    <name evidence="1" type="ORF">NPIL_701001</name>
</gene>
<accession>A0A8X6T8V3</accession>
<protein>
    <submittedName>
        <fullName evidence="1">Uncharacterized protein</fullName>
    </submittedName>
</protein>
<reference evidence="1" key="1">
    <citation type="submission" date="2020-08" db="EMBL/GenBank/DDBJ databases">
        <title>Multicomponent nature underlies the extraordinary mechanical properties of spider dragline silk.</title>
        <authorList>
            <person name="Kono N."/>
            <person name="Nakamura H."/>
            <person name="Mori M."/>
            <person name="Yoshida Y."/>
            <person name="Ohtoshi R."/>
            <person name="Malay A.D."/>
            <person name="Moran D.A.P."/>
            <person name="Tomita M."/>
            <person name="Numata K."/>
            <person name="Arakawa K."/>
        </authorList>
    </citation>
    <scope>NUCLEOTIDE SEQUENCE</scope>
</reference>
<dbReference type="Proteomes" id="UP000887013">
    <property type="component" value="Unassembled WGS sequence"/>
</dbReference>
<evidence type="ECO:0000313" key="2">
    <source>
        <dbReference type="Proteomes" id="UP000887013"/>
    </source>
</evidence>
<evidence type="ECO:0000313" key="1">
    <source>
        <dbReference type="EMBL" id="GFS82700.1"/>
    </source>
</evidence>
<name>A0A8X6T8V3_NEPPI</name>